<dbReference type="InterPro" id="IPR051504">
    <property type="entry name" value="Plant_metabolite_acyltrans"/>
</dbReference>
<proteinExistence type="predicted"/>
<dbReference type="Proteomes" id="UP001054252">
    <property type="component" value="Unassembled WGS sequence"/>
</dbReference>
<keyword evidence="4" id="KW-1185">Reference proteome</keyword>
<dbReference type="Gene3D" id="3.30.559.10">
    <property type="entry name" value="Chloramphenicol acetyltransferase-like domain"/>
    <property type="match status" value="2"/>
</dbReference>
<evidence type="ECO:0000313" key="4">
    <source>
        <dbReference type="Proteomes" id="UP001054252"/>
    </source>
</evidence>
<dbReference type="AlphaFoldDB" id="A0AAV5J2P0"/>
<sequence length="352" mass="38486">MRVLEVTKVTSSSHSPRSAADFSLPLTFLDTFWDPPQTQNAPAQNPPQFPPPTGNLTWPSPDVAKPIIRYAPNDGVSFTVAESNGDFDRLSGHQAYEANKSHHLVPPLKVSDDTASIIALQVSLFLNKGFCIGITTHHTVLDGKSTAMFVKACVHICRQGEEGNSSTTLPIEYTPFFDRSVIKEPSGLDILYLNQWLAVSLSSDSRSLKVPQNLGVVPQDLVRETFQLTRENIKILREMVVSKWDKSKPPIHLSTFVLTMAYTTTFKKLSDETKDMEKGQILAGEENKLSSILGLAKESAGSSQFIGVAGSPLFNVYESDFGWGKPKMVEIVSIDRTQAISLTESADGSGGV</sequence>
<name>A0AAV5J2P0_9ROSI</name>
<accession>A0AAV5J2P0</accession>
<dbReference type="Pfam" id="PF02458">
    <property type="entry name" value="Transferase"/>
    <property type="match status" value="1"/>
</dbReference>
<reference evidence="3 4" key="1">
    <citation type="journal article" date="2021" name="Commun. Biol.">
        <title>The genome of Shorea leprosula (Dipterocarpaceae) highlights the ecological relevance of drought in aseasonal tropical rainforests.</title>
        <authorList>
            <person name="Ng K.K.S."/>
            <person name="Kobayashi M.J."/>
            <person name="Fawcett J.A."/>
            <person name="Hatakeyama M."/>
            <person name="Paape T."/>
            <person name="Ng C.H."/>
            <person name="Ang C.C."/>
            <person name="Tnah L.H."/>
            <person name="Lee C.T."/>
            <person name="Nishiyama T."/>
            <person name="Sese J."/>
            <person name="O'Brien M.J."/>
            <person name="Copetti D."/>
            <person name="Mohd Noor M.I."/>
            <person name="Ong R.C."/>
            <person name="Putra M."/>
            <person name="Sireger I.Z."/>
            <person name="Indrioko S."/>
            <person name="Kosugi Y."/>
            <person name="Izuno A."/>
            <person name="Isagi Y."/>
            <person name="Lee S.L."/>
            <person name="Shimizu K.K."/>
        </authorList>
    </citation>
    <scope>NUCLEOTIDE SEQUENCE [LARGE SCALE GENOMIC DNA]</scope>
    <source>
        <strain evidence="3">214</strain>
    </source>
</reference>
<protein>
    <submittedName>
        <fullName evidence="3">Uncharacterized protein</fullName>
    </submittedName>
</protein>
<dbReference type="GO" id="GO:0016747">
    <property type="term" value="F:acyltransferase activity, transferring groups other than amino-acyl groups"/>
    <property type="evidence" value="ECO:0007669"/>
    <property type="project" value="UniProtKB-ARBA"/>
</dbReference>
<comment type="caution">
    <text evidence="3">The sequence shown here is derived from an EMBL/GenBank/DDBJ whole genome shotgun (WGS) entry which is preliminary data.</text>
</comment>
<dbReference type="InterPro" id="IPR023213">
    <property type="entry name" value="CAT-like_dom_sf"/>
</dbReference>
<evidence type="ECO:0000313" key="3">
    <source>
        <dbReference type="EMBL" id="GKV08858.1"/>
    </source>
</evidence>
<gene>
    <name evidence="3" type="ORF">SLEP1_g20430</name>
</gene>
<evidence type="ECO:0000256" key="1">
    <source>
        <dbReference type="ARBA" id="ARBA00022679"/>
    </source>
</evidence>
<keyword evidence="2" id="KW-0012">Acyltransferase</keyword>
<dbReference type="EMBL" id="BPVZ01000029">
    <property type="protein sequence ID" value="GKV08858.1"/>
    <property type="molecule type" value="Genomic_DNA"/>
</dbReference>
<dbReference type="PANTHER" id="PTHR31625">
    <property type="match status" value="1"/>
</dbReference>
<keyword evidence="1" id="KW-0808">Transferase</keyword>
<organism evidence="3 4">
    <name type="scientific">Rubroshorea leprosula</name>
    <dbReference type="NCBI Taxonomy" id="152421"/>
    <lineage>
        <taxon>Eukaryota</taxon>
        <taxon>Viridiplantae</taxon>
        <taxon>Streptophyta</taxon>
        <taxon>Embryophyta</taxon>
        <taxon>Tracheophyta</taxon>
        <taxon>Spermatophyta</taxon>
        <taxon>Magnoliopsida</taxon>
        <taxon>eudicotyledons</taxon>
        <taxon>Gunneridae</taxon>
        <taxon>Pentapetalae</taxon>
        <taxon>rosids</taxon>
        <taxon>malvids</taxon>
        <taxon>Malvales</taxon>
        <taxon>Dipterocarpaceae</taxon>
        <taxon>Rubroshorea</taxon>
    </lineage>
</organism>
<evidence type="ECO:0000256" key="2">
    <source>
        <dbReference type="ARBA" id="ARBA00023315"/>
    </source>
</evidence>